<dbReference type="Proteomes" id="UP000522688">
    <property type="component" value="Unassembled WGS sequence"/>
</dbReference>
<dbReference type="EMBL" id="JACGWW010000006">
    <property type="protein sequence ID" value="MBA8814644.1"/>
    <property type="molecule type" value="Genomic_DNA"/>
</dbReference>
<dbReference type="AlphaFoldDB" id="A0A7W3JKN2"/>
<keyword evidence="4" id="KW-1185">Reference proteome</keyword>
<reference evidence="3 5" key="2">
    <citation type="submission" date="2020-07" db="EMBL/GenBank/DDBJ databases">
        <title>Sequencing the genomes of 1000 actinobacteria strains.</title>
        <authorList>
            <person name="Klenk H.-P."/>
        </authorList>
    </citation>
    <scope>NUCLEOTIDE SEQUENCE [LARGE SCALE GENOMIC DNA]</scope>
    <source>
        <strain evidence="3 5">DSM 10309</strain>
    </source>
</reference>
<feature type="transmembrane region" description="Helical" evidence="1">
    <location>
        <begin position="36"/>
        <end position="58"/>
    </location>
</feature>
<evidence type="ECO:0000313" key="5">
    <source>
        <dbReference type="Proteomes" id="UP000522688"/>
    </source>
</evidence>
<dbReference type="OrthoDB" id="3786257at2"/>
<keyword evidence="1" id="KW-1133">Transmembrane helix</keyword>
<protein>
    <submittedName>
        <fullName evidence="3">Uncharacterized protein</fullName>
    </submittedName>
</protein>
<dbReference type="EMBL" id="BJUV01000016">
    <property type="protein sequence ID" value="GEK83537.1"/>
    <property type="molecule type" value="Genomic_DNA"/>
</dbReference>
<sequence>MSHDMQPETSAAIRMELAALGTRASSLQRHQRRARVTASLVGVAAVALTTSAAALFVANAPGATVTSALGTTTTATHTGPALVDIGAAPATAGAVIIDVTCLNRVGVVQVPTDDGTSTSGIDCSVSDSGTMHVTDGQLPDGGTQFSVNASPGTTWRATLQYASSVTSEWGVNAQGQTYGIENRQGHPDLVPYTADNGRKGWVLWEKTFGADRVGTVDVYETDGVTVIGRATPPVGTLPEVPLDRGLIDDLESVETAVPSPSSTP</sequence>
<evidence type="ECO:0000313" key="3">
    <source>
        <dbReference type="EMBL" id="MBA8814644.1"/>
    </source>
</evidence>
<name>A0A7W3JKN2_9MICO</name>
<gene>
    <name evidence="3" type="ORF">FB463_002919</name>
    <name evidence="2" type="ORF">FFA01_18460</name>
</gene>
<evidence type="ECO:0000313" key="4">
    <source>
        <dbReference type="Proteomes" id="UP000321154"/>
    </source>
</evidence>
<keyword evidence="1" id="KW-0812">Transmembrane</keyword>
<evidence type="ECO:0000256" key="1">
    <source>
        <dbReference type="SAM" id="Phobius"/>
    </source>
</evidence>
<evidence type="ECO:0000313" key="2">
    <source>
        <dbReference type="EMBL" id="GEK83537.1"/>
    </source>
</evidence>
<dbReference type="Proteomes" id="UP000321154">
    <property type="component" value="Unassembled WGS sequence"/>
</dbReference>
<accession>A0A7W3JKN2</accession>
<proteinExistence type="predicted"/>
<dbReference type="RefSeq" id="WP_146855356.1">
    <property type="nucleotide sequence ID" value="NZ_BAAAHR010000003.1"/>
</dbReference>
<reference evidence="2 4" key="1">
    <citation type="submission" date="2019-07" db="EMBL/GenBank/DDBJ databases">
        <title>Whole genome shotgun sequence of Frigoribacterium faeni NBRC 103066.</title>
        <authorList>
            <person name="Hosoyama A."/>
            <person name="Uohara A."/>
            <person name="Ohji S."/>
            <person name="Ichikawa N."/>
        </authorList>
    </citation>
    <scope>NUCLEOTIDE SEQUENCE [LARGE SCALE GENOMIC DNA]</scope>
    <source>
        <strain evidence="2 4">NBRC 103066</strain>
    </source>
</reference>
<keyword evidence="1" id="KW-0472">Membrane</keyword>
<organism evidence="3 5">
    <name type="scientific">Frigoribacterium faeni</name>
    <dbReference type="NCBI Taxonomy" id="145483"/>
    <lineage>
        <taxon>Bacteria</taxon>
        <taxon>Bacillati</taxon>
        <taxon>Actinomycetota</taxon>
        <taxon>Actinomycetes</taxon>
        <taxon>Micrococcales</taxon>
        <taxon>Microbacteriaceae</taxon>
        <taxon>Frigoribacterium</taxon>
    </lineage>
</organism>
<comment type="caution">
    <text evidence="3">The sequence shown here is derived from an EMBL/GenBank/DDBJ whole genome shotgun (WGS) entry which is preliminary data.</text>
</comment>